<reference evidence="2 3" key="1">
    <citation type="journal article" date="2014" name="PLoS ONE">
        <title>Genome Information of Methylobacterium oryzae, a Plant-Probiotic Methylotroph in the Phyllosphere.</title>
        <authorList>
            <person name="Kwak M.J."/>
            <person name="Jeong H."/>
            <person name="Madhaiyan M."/>
            <person name="Lee Y."/>
            <person name="Sa T.M."/>
            <person name="Oh T.K."/>
            <person name="Kim J.F."/>
        </authorList>
    </citation>
    <scope>NUCLEOTIDE SEQUENCE [LARGE SCALE GENOMIC DNA]</scope>
    <source>
        <strain evidence="2 3">CBMB20</strain>
    </source>
</reference>
<evidence type="ECO:0000313" key="3">
    <source>
        <dbReference type="Proteomes" id="UP000029492"/>
    </source>
</evidence>
<dbReference type="RefSeq" id="WP_043761209.1">
    <property type="nucleotide sequence ID" value="NZ_CP003811.1"/>
</dbReference>
<gene>
    <name evidence="2" type="ORF">MOC_3202</name>
</gene>
<dbReference type="HOGENOM" id="CLU_1756704_0_0_5"/>
<dbReference type="AlphaFoldDB" id="A0A089NU97"/>
<evidence type="ECO:0000256" key="1">
    <source>
        <dbReference type="SAM" id="SignalP"/>
    </source>
</evidence>
<keyword evidence="3" id="KW-1185">Reference proteome</keyword>
<organism evidence="2 3">
    <name type="scientific">Methylobacterium oryzae CBMB20</name>
    <dbReference type="NCBI Taxonomy" id="693986"/>
    <lineage>
        <taxon>Bacteria</taxon>
        <taxon>Pseudomonadati</taxon>
        <taxon>Pseudomonadota</taxon>
        <taxon>Alphaproteobacteria</taxon>
        <taxon>Hyphomicrobiales</taxon>
        <taxon>Methylobacteriaceae</taxon>
        <taxon>Methylobacterium</taxon>
    </lineage>
</organism>
<evidence type="ECO:0000313" key="2">
    <source>
        <dbReference type="EMBL" id="AIQ90957.1"/>
    </source>
</evidence>
<dbReference type="EMBL" id="CP003811">
    <property type="protein sequence ID" value="AIQ90957.1"/>
    <property type="molecule type" value="Genomic_DNA"/>
</dbReference>
<name>A0A089NU97_9HYPH</name>
<protein>
    <submittedName>
        <fullName evidence="2">ABC-type transport system involved in Fe-S cluster assembly, ATPase component</fullName>
    </submittedName>
</protein>
<dbReference type="Proteomes" id="UP000029492">
    <property type="component" value="Chromosome"/>
</dbReference>
<accession>A0A089NU97</accession>
<dbReference type="STRING" id="693986.MOC_3202"/>
<sequence>MRALFPLIVFTLLAAGSGTARAQSCDTLIDKVTGETAAKTTDRRSDYASFTAGEDMTLTLACGGPDHSSVGAQYRGATPPDRYFDVFGKAGHAVTGIDASVITEAAHRAQATATKLRHSNVDLGGARVTCSAMVSPDKGPLTLCAVIENSDRS</sequence>
<dbReference type="eggNOG" id="ENOG5030Z7H">
    <property type="taxonomic scope" value="Bacteria"/>
</dbReference>
<keyword evidence="1" id="KW-0732">Signal</keyword>
<proteinExistence type="predicted"/>
<dbReference type="KEGG" id="mor:MOC_3202"/>
<feature type="signal peptide" evidence="1">
    <location>
        <begin position="1"/>
        <end position="22"/>
    </location>
</feature>
<feature type="chain" id="PRO_5001848143" evidence="1">
    <location>
        <begin position="23"/>
        <end position="153"/>
    </location>
</feature>